<dbReference type="Gene3D" id="3.50.50.60">
    <property type="entry name" value="FAD/NAD(P)-binding domain"/>
    <property type="match status" value="1"/>
</dbReference>
<evidence type="ECO:0000313" key="2">
    <source>
        <dbReference type="EMBL" id="CAF9927384.1"/>
    </source>
</evidence>
<dbReference type="SUPFAM" id="SSF51905">
    <property type="entry name" value="FAD/NAD(P)-binding domain"/>
    <property type="match status" value="1"/>
</dbReference>
<dbReference type="AlphaFoldDB" id="A0A8H3IUQ1"/>
<dbReference type="Proteomes" id="UP000664521">
    <property type="component" value="Unassembled WGS sequence"/>
</dbReference>
<dbReference type="PANTHER" id="PTHR42923">
    <property type="entry name" value="PROTOPORPHYRINOGEN OXIDASE"/>
    <property type="match status" value="1"/>
</dbReference>
<evidence type="ECO:0008006" key="4">
    <source>
        <dbReference type="Google" id="ProtNLM"/>
    </source>
</evidence>
<organism evidence="2 3">
    <name type="scientific">Heterodermia speciosa</name>
    <dbReference type="NCBI Taxonomy" id="116794"/>
    <lineage>
        <taxon>Eukaryota</taxon>
        <taxon>Fungi</taxon>
        <taxon>Dikarya</taxon>
        <taxon>Ascomycota</taxon>
        <taxon>Pezizomycotina</taxon>
        <taxon>Lecanoromycetes</taxon>
        <taxon>OSLEUM clade</taxon>
        <taxon>Lecanoromycetidae</taxon>
        <taxon>Caliciales</taxon>
        <taxon>Physciaceae</taxon>
        <taxon>Heterodermia</taxon>
    </lineage>
</organism>
<evidence type="ECO:0000256" key="1">
    <source>
        <dbReference type="SAM" id="SignalP"/>
    </source>
</evidence>
<dbReference type="Pfam" id="PF13450">
    <property type="entry name" value="NAD_binding_8"/>
    <property type="match status" value="1"/>
</dbReference>
<accession>A0A8H3IUQ1</accession>
<dbReference type="Gene3D" id="1.10.405.20">
    <property type="match status" value="1"/>
</dbReference>
<name>A0A8H3IUQ1_9LECA</name>
<dbReference type="OrthoDB" id="68575at2759"/>
<evidence type="ECO:0000313" key="3">
    <source>
        <dbReference type="Proteomes" id="UP000664521"/>
    </source>
</evidence>
<dbReference type="EMBL" id="CAJPDS010000044">
    <property type="protein sequence ID" value="CAF9927384.1"/>
    <property type="molecule type" value="Genomic_DNA"/>
</dbReference>
<dbReference type="GO" id="GO:0016491">
    <property type="term" value="F:oxidoreductase activity"/>
    <property type="evidence" value="ECO:0007669"/>
    <property type="project" value="TreeGrafter"/>
</dbReference>
<dbReference type="Gene3D" id="3.30.70.1990">
    <property type="match status" value="1"/>
</dbReference>
<proteinExistence type="predicted"/>
<reference evidence="2" key="1">
    <citation type="submission" date="2021-03" db="EMBL/GenBank/DDBJ databases">
        <authorList>
            <person name="Tagirdzhanova G."/>
        </authorList>
    </citation>
    <scope>NUCLEOTIDE SEQUENCE</scope>
</reference>
<feature type="chain" id="PRO_5034937628" description="Amine oxidase domain-containing protein" evidence="1">
    <location>
        <begin position="22"/>
        <end position="472"/>
    </location>
</feature>
<dbReference type="InterPro" id="IPR050464">
    <property type="entry name" value="Zeta_carotene_desat/Oxidored"/>
</dbReference>
<gene>
    <name evidence="2" type="ORF">HETSPECPRED_006572</name>
</gene>
<dbReference type="InterPro" id="IPR036188">
    <property type="entry name" value="FAD/NAD-bd_sf"/>
</dbReference>
<keyword evidence="3" id="KW-1185">Reference proteome</keyword>
<feature type="signal peptide" evidence="1">
    <location>
        <begin position="1"/>
        <end position="21"/>
    </location>
</feature>
<dbReference type="PANTHER" id="PTHR42923:SF26">
    <property type="entry name" value="FMN REDUCTASE LOT6, PUTATIVE (AFU_ORTHOLOGUE AFUA_7G06600)-RELATED"/>
    <property type="match status" value="1"/>
</dbReference>
<protein>
    <recommendedName>
        <fullName evidence="4">Amine oxidase domain-containing protein</fullName>
    </recommendedName>
</protein>
<sequence>MRYSPRYALGAICFLPLGCVGVNIDAASAGVRTQNVLDVDVCVIGGGAAGTYAAIKLRDMNKSVVLVEKEDRLGGHTKTYIDPASKQPIELGVAEYDNTSLVRNWFNRLQVPLYSFNFTIAGVTSNFVDFQTGKRANHTPTVAPEALERYVNQLANYPSPNYSLDNGSSPVPADLLLPFGEFISKYGYEGAMPYFGLYGQGWGNFVTLPTLYAIKYFTAEALEAQTRGALAAKANSKLYENAEIELGGDVLLSSTVLRMNRSAHDHADVTVQTPFGPTLIRAKKILSTIPPVLENLNGFDLNRTELSIFDKFRYHTWYVGLLNNSGIPDNLTLFNYGLSNETQYNLAALPAAYDFYATRVPGLHYFTFGLDDYESYFEESEIRTNIEFSLARLKARNILPSGPARELNILNLTAHTPYEVYVSSAEIGNGFYSKLFDLQGRRNTYWSGAAFVTHNSAAIWNYTDSLVEGIFR</sequence>
<keyword evidence="1" id="KW-0732">Signal</keyword>
<comment type="caution">
    <text evidence="2">The sequence shown here is derived from an EMBL/GenBank/DDBJ whole genome shotgun (WGS) entry which is preliminary data.</text>
</comment>